<evidence type="ECO:0000256" key="2">
    <source>
        <dbReference type="SAM" id="Phobius"/>
    </source>
</evidence>
<keyword evidence="2" id="KW-1133">Transmembrane helix</keyword>
<protein>
    <submittedName>
        <fullName evidence="4">Uncharacterized protein</fullName>
    </submittedName>
</protein>
<feature type="region of interest" description="Disordered" evidence="1">
    <location>
        <begin position="103"/>
        <end position="146"/>
    </location>
</feature>
<feature type="transmembrane region" description="Helical" evidence="2">
    <location>
        <begin position="7"/>
        <end position="28"/>
    </location>
</feature>
<evidence type="ECO:0000313" key="5">
    <source>
        <dbReference type="Proteomes" id="UP000185779"/>
    </source>
</evidence>
<reference evidence="3" key="2">
    <citation type="journal article" date="2020" name="mSystems">
        <title>Genome- and Community-Level Interaction Insights into Carbon Utilization and Element Cycling Functions of Hydrothermarchaeota in Hydrothermal Sediment.</title>
        <authorList>
            <person name="Zhou Z."/>
            <person name="Liu Y."/>
            <person name="Xu W."/>
            <person name="Pan J."/>
            <person name="Luo Z.H."/>
            <person name="Li M."/>
        </authorList>
    </citation>
    <scope>NUCLEOTIDE SEQUENCE [LARGE SCALE GENOMIC DNA]</scope>
    <source>
        <strain evidence="3">HyVt-386</strain>
    </source>
</reference>
<dbReference type="AlphaFoldDB" id="A0A1F2P839"/>
<evidence type="ECO:0000313" key="3">
    <source>
        <dbReference type="EMBL" id="HEC56632.1"/>
    </source>
</evidence>
<evidence type="ECO:0000256" key="1">
    <source>
        <dbReference type="SAM" id="MobiDB-lite"/>
    </source>
</evidence>
<proteinExistence type="predicted"/>
<gene>
    <name evidence="3" type="ORF">ENI32_01920</name>
    <name evidence="4" type="ORF">SBU_000069</name>
</gene>
<evidence type="ECO:0000313" key="4">
    <source>
        <dbReference type="EMBL" id="OFV66776.1"/>
    </source>
</evidence>
<name>A0A1F2P839_9EURY</name>
<dbReference type="Proteomes" id="UP000885936">
    <property type="component" value="Unassembled WGS sequence"/>
</dbReference>
<feature type="compositionally biased region" description="Acidic residues" evidence="1">
    <location>
        <begin position="129"/>
        <end position="139"/>
    </location>
</feature>
<feature type="transmembrane region" description="Helical" evidence="2">
    <location>
        <begin position="69"/>
        <end position="93"/>
    </location>
</feature>
<keyword evidence="5" id="KW-1185">Reference proteome</keyword>
<feature type="transmembrane region" description="Helical" evidence="2">
    <location>
        <begin position="34"/>
        <end position="57"/>
    </location>
</feature>
<accession>A0A1F2P839</accession>
<reference evidence="4 5" key="1">
    <citation type="submission" date="2016-05" db="EMBL/GenBank/DDBJ databases">
        <title>Microbial consortia oxidize butane by reversing methanogenesis.</title>
        <authorList>
            <person name="Laso-Perez R."/>
            <person name="Richter M."/>
            <person name="Wegener G."/>
            <person name="Musat F."/>
        </authorList>
    </citation>
    <scope>NUCLEOTIDE SEQUENCE [LARGE SCALE GENOMIC DNA]</scope>
    <source>
        <strain evidence="4">BOX1</strain>
    </source>
</reference>
<keyword evidence="2" id="KW-0472">Membrane</keyword>
<keyword evidence="2" id="KW-0812">Transmembrane</keyword>
<dbReference type="Proteomes" id="UP000185779">
    <property type="component" value="Unassembled WGS sequence"/>
</dbReference>
<dbReference type="EMBL" id="LYOR01000001">
    <property type="protein sequence ID" value="OFV66776.1"/>
    <property type="molecule type" value="Genomic_DNA"/>
</dbReference>
<organism evidence="4 5">
    <name type="scientific">Candidatus Syntropharchaeum butanivorans</name>
    <dbReference type="NCBI Taxonomy" id="1839936"/>
    <lineage>
        <taxon>Archaea</taxon>
        <taxon>Methanobacteriati</taxon>
        <taxon>Methanobacteriota</taxon>
        <taxon>Stenosarchaea group</taxon>
        <taxon>Methanomicrobia</taxon>
        <taxon>Methanosarcinales</taxon>
        <taxon>ANME-2 cluster</taxon>
        <taxon>Candidatus Syntropharchaeum</taxon>
    </lineage>
</organism>
<comment type="caution">
    <text evidence="4">The sequence shown here is derived from an EMBL/GenBank/DDBJ whole genome shotgun (WGS) entry which is preliminary data.</text>
</comment>
<dbReference type="EMBL" id="DRIE01000032">
    <property type="protein sequence ID" value="HEC56632.1"/>
    <property type="molecule type" value="Genomic_DNA"/>
</dbReference>
<sequence>MGVLVSILLILIYTVLVGLVITYVSTVIGTAIMILLPLIGAFVAPGWMGELLSYELVSMMNGAISIQNIHILLAIWVGFLSVVAYTEFISWYLGEVCEEEAVTAPESTLNHKDESDPDVAAEIPPSPVETEELLEEEAPEERSEIREIKEIAGEWKRWKEERRPSDGEKE</sequence>
<dbReference type="STRING" id="1839936.SBU_000069"/>